<dbReference type="GO" id="GO:0016747">
    <property type="term" value="F:acyltransferase activity, transferring groups other than amino-acyl groups"/>
    <property type="evidence" value="ECO:0007669"/>
    <property type="project" value="InterPro"/>
</dbReference>
<sequence>MRLAEIMSWIRRRAGIRRVDGSIAASLRDCATDLTVRAIEKSELRRFFEATVELSGGESVTRHVTWCLRDRRLRSGRHFAAISSTGEFVSTLTTYRYRHSPHPDVIGLANVHTCERHRGCGYGTTLLKEVISQLEQDDGVKAFYVLSAIGTPFYERAGFRTLPIPYDLAPECVPMFRCDRDRWGALSSDFQYVRGMQAFFD</sequence>
<organism evidence="2 3">
    <name type="scientific">Stratiformator vulcanicus</name>
    <dbReference type="NCBI Taxonomy" id="2527980"/>
    <lineage>
        <taxon>Bacteria</taxon>
        <taxon>Pseudomonadati</taxon>
        <taxon>Planctomycetota</taxon>
        <taxon>Planctomycetia</taxon>
        <taxon>Planctomycetales</taxon>
        <taxon>Planctomycetaceae</taxon>
        <taxon>Stratiformator</taxon>
    </lineage>
</organism>
<evidence type="ECO:0000259" key="1">
    <source>
        <dbReference type="PROSITE" id="PS51186"/>
    </source>
</evidence>
<accession>A0A517QZL4</accession>
<dbReference type="Proteomes" id="UP000317318">
    <property type="component" value="Chromosome"/>
</dbReference>
<name>A0A517QZL4_9PLAN</name>
<dbReference type="Pfam" id="PF00583">
    <property type="entry name" value="Acetyltransf_1"/>
    <property type="match status" value="1"/>
</dbReference>
<evidence type="ECO:0000313" key="2">
    <source>
        <dbReference type="EMBL" id="QDT37086.1"/>
    </source>
</evidence>
<keyword evidence="2" id="KW-0808">Transferase</keyword>
<evidence type="ECO:0000313" key="3">
    <source>
        <dbReference type="Proteomes" id="UP000317318"/>
    </source>
</evidence>
<dbReference type="OrthoDB" id="1796458at2"/>
<dbReference type="KEGG" id="svp:Pan189_14540"/>
<dbReference type="SUPFAM" id="SSF55729">
    <property type="entry name" value="Acyl-CoA N-acyltransferases (Nat)"/>
    <property type="match status" value="1"/>
</dbReference>
<dbReference type="RefSeq" id="WP_145363232.1">
    <property type="nucleotide sequence ID" value="NZ_CP036268.1"/>
</dbReference>
<dbReference type="InterPro" id="IPR016181">
    <property type="entry name" value="Acyl_CoA_acyltransferase"/>
</dbReference>
<proteinExistence type="predicted"/>
<keyword evidence="3" id="KW-1185">Reference proteome</keyword>
<dbReference type="Gene3D" id="3.40.630.30">
    <property type="match status" value="1"/>
</dbReference>
<dbReference type="PROSITE" id="PS51186">
    <property type="entry name" value="GNAT"/>
    <property type="match status" value="1"/>
</dbReference>
<gene>
    <name evidence="2" type="ORF">Pan189_14540</name>
</gene>
<reference evidence="2 3" key="1">
    <citation type="submission" date="2019-02" db="EMBL/GenBank/DDBJ databases">
        <title>Deep-cultivation of Planctomycetes and their phenomic and genomic characterization uncovers novel biology.</title>
        <authorList>
            <person name="Wiegand S."/>
            <person name="Jogler M."/>
            <person name="Boedeker C."/>
            <person name="Pinto D."/>
            <person name="Vollmers J."/>
            <person name="Rivas-Marin E."/>
            <person name="Kohn T."/>
            <person name="Peeters S.H."/>
            <person name="Heuer A."/>
            <person name="Rast P."/>
            <person name="Oberbeckmann S."/>
            <person name="Bunk B."/>
            <person name="Jeske O."/>
            <person name="Meyerdierks A."/>
            <person name="Storesund J.E."/>
            <person name="Kallscheuer N."/>
            <person name="Luecker S."/>
            <person name="Lage O.M."/>
            <person name="Pohl T."/>
            <person name="Merkel B.J."/>
            <person name="Hornburger P."/>
            <person name="Mueller R.-W."/>
            <person name="Bruemmer F."/>
            <person name="Labrenz M."/>
            <person name="Spormann A.M."/>
            <person name="Op den Camp H."/>
            <person name="Overmann J."/>
            <person name="Amann R."/>
            <person name="Jetten M.S.M."/>
            <person name="Mascher T."/>
            <person name="Medema M.H."/>
            <person name="Devos D.P."/>
            <person name="Kaster A.-K."/>
            <person name="Ovreas L."/>
            <person name="Rohde M."/>
            <person name="Galperin M.Y."/>
            <person name="Jogler C."/>
        </authorList>
    </citation>
    <scope>NUCLEOTIDE SEQUENCE [LARGE SCALE GENOMIC DNA]</scope>
    <source>
        <strain evidence="2 3">Pan189</strain>
    </source>
</reference>
<dbReference type="EMBL" id="CP036268">
    <property type="protein sequence ID" value="QDT37086.1"/>
    <property type="molecule type" value="Genomic_DNA"/>
</dbReference>
<dbReference type="InterPro" id="IPR000182">
    <property type="entry name" value="GNAT_dom"/>
</dbReference>
<protein>
    <submittedName>
        <fullName evidence="2">Acetyltransferase (GNAT) family protein</fullName>
    </submittedName>
</protein>
<dbReference type="AlphaFoldDB" id="A0A517QZL4"/>
<feature type="domain" description="N-acetyltransferase" evidence="1">
    <location>
        <begin position="34"/>
        <end position="180"/>
    </location>
</feature>